<dbReference type="HOGENOM" id="CLU_038686_3_0_12"/>
<sequence>MSIATLPGFEDASRFQVAFSTRAGSEQKGPLAILWTLIESYEVDIFSVSLSRITHDFIGYMEKTPISLEEQAEFTHTAARLLFYKSRLLLPNAVIGEDTPPDTLPYELVEQLLEYKKMQAAALEMRQLEERAQLRLTREAGWGHFEQDGDYLEVDLLSFLRTFRDFLEREEKSRPMQIHDETITVEEMIEYMAGRLAGGGEASFFRSVTGFSIARIIACFLALLEMAKQKLVKLRQDDWLGDIHFSPYTGDNTEQLAIEFEAT</sequence>
<keyword evidence="2" id="KW-1133">Transmembrane helix</keyword>
<dbReference type="Gene3D" id="6.10.250.2410">
    <property type="match status" value="1"/>
</dbReference>
<dbReference type="AlphaFoldDB" id="I4BB16"/>
<evidence type="ECO:0000256" key="1">
    <source>
        <dbReference type="ARBA" id="ARBA00044777"/>
    </source>
</evidence>
<keyword evidence="4" id="KW-1185">Reference proteome</keyword>
<gene>
    <name evidence="3" type="ordered locus">Turpa_3839</name>
</gene>
<dbReference type="EMBL" id="CP002959">
    <property type="protein sequence ID" value="AFM14473.1"/>
    <property type="molecule type" value="Genomic_DNA"/>
</dbReference>
<evidence type="ECO:0000256" key="2">
    <source>
        <dbReference type="SAM" id="Phobius"/>
    </source>
</evidence>
<dbReference type="STRING" id="869212.Turpa_3839"/>
<proteinExistence type="predicted"/>
<accession>I4BB16</accession>
<reference evidence="3 4" key="1">
    <citation type="submission" date="2012-06" db="EMBL/GenBank/DDBJ databases">
        <title>The complete chromosome of genome of Turneriella parva DSM 21527.</title>
        <authorList>
            <consortium name="US DOE Joint Genome Institute (JGI-PGF)"/>
            <person name="Lucas S."/>
            <person name="Han J."/>
            <person name="Lapidus A."/>
            <person name="Bruce D."/>
            <person name="Goodwin L."/>
            <person name="Pitluck S."/>
            <person name="Peters L."/>
            <person name="Kyrpides N."/>
            <person name="Mavromatis K."/>
            <person name="Ivanova N."/>
            <person name="Mikhailova N."/>
            <person name="Chertkov O."/>
            <person name="Detter J.C."/>
            <person name="Tapia R."/>
            <person name="Han C."/>
            <person name="Land M."/>
            <person name="Hauser L."/>
            <person name="Markowitz V."/>
            <person name="Cheng J.-F."/>
            <person name="Hugenholtz P."/>
            <person name="Woyke T."/>
            <person name="Wu D."/>
            <person name="Gronow S."/>
            <person name="Wellnitz S."/>
            <person name="Brambilla E."/>
            <person name="Klenk H.-P."/>
            <person name="Eisen J.A."/>
        </authorList>
    </citation>
    <scope>NUCLEOTIDE SEQUENCE [LARGE SCALE GENOMIC DNA]</scope>
    <source>
        <strain evidence="4">ATCC BAA-1111 / DSM 21527 / NCTC 11395 / H</strain>
    </source>
</reference>
<dbReference type="InterPro" id="IPR003768">
    <property type="entry name" value="ScpA"/>
</dbReference>
<evidence type="ECO:0000313" key="4">
    <source>
        <dbReference type="Proteomes" id="UP000006048"/>
    </source>
</evidence>
<organism evidence="3 4">
    <name type="scientific">Turneriella parva (strain ATCC BAA-1111 / DSM 21527 / NCTC 11395 / H)</name>
    <name type="common">Leptospira parva</name>
    <dbReference type="NCBI Taxonomy" id="869212"/>
    <lineage>
        <taxon>Bacteria</taxon>
        <taxon>Pseudomonadati</taxon>
        <taxon>Spirochaetota</taxon>
        <taxon>Spirochaetia</taxon>
        <taxon>Leptospirales</taxon>
        <taxon>Leptospiraceae</taxon>
        <taxon>Turneriella</taxon>
    </lineage>
</organism>
<dbReference type="Proteomes" id="UP000006048">
    <property type="component" value="Chromosome"/>
</dbReference>
<feature type="transmembrane region" description="Helical" evidence="2">
    <location>
        <begin position="204"/>
        <end position="224"/>
    </location>
</feature>
<name>I4BB16_TURPD</name>
<keyword evidence="2" id="KW-0812">Transmembrane</keyword>
<dbReference type="PANTHER" id="PTHR33969">
    <property type="entry name" value="SEGREGATION AND CONDENSATION PROTEIN A"/>
    <property type="match status" value="1"/>
</dbReference>
<dbReference type="PANTHER" id="PTHR33969:SF2">
    <property type="entry name" value="SEGREGATION AND CONDENSATION PROTEIN A"/>
    <property type="match status" value="1"/>
</dbReference>
<protein>
    <recommendedName>
        <fullName evidence="1">Segregation and condensation protein A</fullName>
    </recommendedName>
</protein>
<evidence type="ECO:0000313" key="3">
    <source>
        <dbReference type="EMBL" id="AFM14473.1"/>
    </source>
</evidence>
<dbReference type="KEGG" id="tpx:Turpa_3839"/>
<dbReference type="Pfam" id="PF02616">
    <property type="entry name" value="SMC_ScpA"/>
    <property type="match status" value="1"/>
</dbReference>
<dbReference type="RefSeq" id="WP_014804950.1">
    <property type="nucleotide sequence ID" value="NC_018020.1"/>
</dbReference>
<dbReference type="OrthoDB" id="9811016at2"/>
<keyword evidence="2" id="KW-0472">Membrane</keyword>